<dbReference type="GO" id="GO:0008854">
    <property type="term" value="F:exodeoxyribonuclease V activity"/>
    <property type="evidence" value="ECO:0007669"/>
    <property type="project" value="UniProtKB-EC"/>
</dbReference>
<proteinExistence type="predicted"/>
<dbReference type="EC" id="3.1.11.5" evidence="2"/>
<evidence type="ECO:0000313" key="2">
    <source>
        <dbReference type="EMBL" id="STT06199.1"/>
    </source>
</evidence>
<dbReference type="SUPFAM" id="SSF52980">
    <property type="entry name" value="Restriction endonuclease-like"/>
    <property type="match status" value="1"/>
</dbReference>
<dbReference type="Gene3D" id="3.90.320.10">
    <property type="match status" value="1"/>
</dbReference>
<name>A0A377V7E9_KLEPN</name>
<keyword evidence="2" id="KW-0269">Exonuclease</keyword>
<evidence type="ECO:0000259" key="1">
    <source>
        <dbReference type="Pfam" id="PF12705"/>
    </source>
</evidence>
<organism evidence="2 3">
    <name type="scientific">Klebsiella pneumoniae</name>
    <dbReference type="NCBI Taxonomy" id="573"/>
    <lineage>
        <taxon>Bacteria</taxon>
        <taxon>Pseudomonadati</taxon>
        <taxon>Pseudomonadota</taxon>
        <taxon>Gammaproteobacteria</taxon>
        <taxon>Enterobacterales</taxon>
        <taxon>Enterobacteriaceae</taxon>
        <taxon>Klebsiella/Raoultella group</taxon>
        <taxon>Klebsiella</taxon>
        <taxon>Klebsiella pneumoniae complex</taxon>
    </lineage>
</organism>
<keyword evidence="2" id="KW-0540">Nuclease</keyword>
<accession>A0A377V7E9</accession>
<sequence length="193" mass="22190">MAEKLQLSGFDAQWAPVLTDWLGGVLKTRLPGPDIALNQLAARDKQVEMAFYLPIAQLLTAERLDALIRQYDPLSADTPPLDFRQVRGMLKGFIDLVFRHEGRYYLLDYKSNWLGEDREAYTRPAMEQAMRAHRYDLQYQLYSLALHRYLRHRLADYDYDRHFGGVIYLFLRGMDGQEGGAGDLHHPAGATAD</sequence>
<feature type="domain" description="PD-(D/E)XK endonuclease-like" evidence="1">
    <location>
        <begin position="62"/>
        <end position="171"/>
    </location>
</feature>
<dbReference type="EMBL" id="UGKT01000001">
    <property type="protein sequence ID" value="STT06199.1"/>
    <property type="molecule type" value="Genomic_DNA"/>
</dbReference>
<dbReference type="CDD" id="cd22352">
    <property type="entry name" value="RecB_C-like"/>
    <property type="match status" value="1"/>
</dbReference>
<dbReference type="InterPro" id="IPR011335">
    <property type="entry name" value="Restrct_endonuc-II-like"/>
</dbReference>
<reference evidence="2 3" key="1">
    <citation type="submission" date="2018-06" db="EMBL/GenBank/DDBJ databases">
        <authorList>
            <consortium name="Pathogen Informatics"/>
            <person name="Doyle S."/>
        </authorList>
    </citation>
    <scope>NUCLEOTIDE SEQUENCE [LARGE SCALE GENOMIC DNA]</scope>
    <source>
        <strain evidence="2 3">NCTC13443</strain>
    </source>
</reference>
<dbReference type="AlphaFoldDB" id="A0A377V7E9"/>
<protein>
    <submittedName>
        <fullName evidence="2">Exonuclease V subunit beta</fullName>
        <ecNumber evidence="2">3.1.11.5</ecNumber>
    </submittedName>
</protein>
<evidence type="ECO:0000313" key="3">
    <source>
        <dbReference type="Proteomes" id="UP000255518"/>
    </source>
</evidence>
<keyword evidence="2" id="KW-0378">Hydrolase</keyword>
<dbReference type="Pfam" id="PF12705">
    <property type="entry name" value="PDDEXK_1"/>
    <property type="match status" value="1"/>
</dbReference>
<gene>
    <name evidence="2" type="primary">recB_1</name>
    <name evidence="2" type="ORF">NCTC13443_06149</name>
</gene>
<dbReference type="InterPro" id="IPR038726">
    <property type="entry name" value="PDDEXK_AddAB-type"/>
</dbReference>
<dbReference type="Proteomes" id="UP000255518">
    <property type="component" value="Unassembled WGS sequence"/>
</dbReference>
<dbReference type="InterPro" id="IPR011604">
    <property type="entry name" value="PDDEXK-like_dom_sf"/>
</dbReference>